<dbReference type="PANTHER" id="PTHR15822">
    <property type="entry name" value="TRAF AND TNF RECEPTOR-ASSOCIATED PROTEIN"/>
    <property type="match status" value="1"/>
</dbReference>
<keyword evidence="12" id="KW-1185">Reference proteome</keyword>
<accession>A0A1M5HVX8</accession>
<evidence type="ECO:0000256" key="9">
    <source>
        <dbReference type="SAM" id="Phobius"/>
    </source>
</evidence>
<evidence type="ECO:0000313" key="12">
    <source>
        <dbReference type="Proteomes" id="UP000184532"/>
    </source>
</evidence>
<dbReference type="Gene3D" id="3.60.10.10">
    <property type="entry name" value="Endonuclease/exonuclease/phosphatase"/>
    <property type="match status" value="1"/>
</dbReference>
<gene>
    <name evidence="11" type="ORF">SAMN04488116_0239</name>
</gene>
<feature type="transmembrane region" description="Helical" evidence="9">
    <location>
        <begin position="12"/>
        <end position="32"/>
    </location>
</feature>
<evidence type="ECO:0000256" key="2">
    <source>
        <dbReference type="ARBA" id="ARBA00001946"/>
    </source>
</evidence>
<keyword evidence="9" id="KW-1133">Transmembrane helix</keyword>
<dbReference type="AlphaFoldDB" id="A0A1M5HVX8"/>
<reference evidence="12" key="1">
    <citation type="submission" date="2016-11" db="EMBL/GenBank/DDBJ databases">
        <authorList>
            <person name="Varghese N."/>
            <person name="Submissions S."/>
        </authorList>
    </citation>
    <scope>NUCLEOTIDE SEQUENCE [LARGE SCALE GENOMIC DNA]</scope>
    <source>
        <strain evidence="12">DSM 22638</strain>
    </source>
</reference>
<keyword evidence="9" id="KW-0472">Membrane</keyword>
<dbReference type="PANTHER" id="PTHR15822:SF4">
    <property type="entry name" value="TYROSYL-DNA PHOSPHODIESTERASE 2"/>
    <property type="match status" value="1"/>
</dbReference>
<keyword evidence="11" id="KW-0269">Exonuclease</keyword>
<evidence type="ECO:0000259" key="10">
    <source>
        <dbReference type="Pfam" id="PF03372"/>
    </source>
</evidence>
<evidence type="ECO:0000256" key="7">
    <source>
        <dbReference type="ARBA" id="ARBA00022842"/>
    </source>
</evidence>
<dbReference type="GO" id="GO:0006281">
    <property type="term" value="P:DNA repair"/>
    <property type="evidence" value="ECO:0007669"/>
    <property type="project" value="UniProtKB-KW"/>
</dbReference>
<keyword evidence="6 11" id="KW-0378">Hydrolase</keyword>
<protein>
    <submittedName>
        <fullName evidence="11">Metal-dependent hydrolase, endonuclease/exonuclease/phosphatase family</fullName>
    </submittedName>
</protein>
<keyword evidence="3" id="KW-0540">Nuclease</keyword>
<evidence type="ECO:0000256" key="5">
    <source>
        <dbReference type="ARBA" id="ARBA00022763"/>
    </source>
</evidence>
<evidence type="ECO:0000256" key="1">
    <source>
        <dbReference type="ARBA" id="ARBA00001936"/>
    </source>
</evidence>
<comment type="cofactor">
    <cofactor evidence="1">
        <name>Mn(2+)</name>
        <dbReference type="ChEBI" id="CHEBI:29035"/>
    </cofactor>
</comment>
<dbReference type="InterPro" id="IPR005135">
    <property type="entry name" value="Endo/exonuclease/phosphatase"/>
</dbReference>
<keyword evidence="4" id="KW-0479">Metal-binding</keyword>
<feature type="transmembrane region" description="Helical" evidence="9">
    <location>
        <begin position="38"/>
        <end position="60"/>
    </location>
</feature>
<sequence length="340" mass="39525">MRKKSKIWNKLIYAVNLFTAFLLFLTSTLSFFETQFLAVLSLFVPFLFFLNLVFLVFWLLRRKRQFLLSFLSLLFGYISFGSFYGFGEKSKEPLDSDLKVMSYNVMGFNKHGWLRIPDVEAKISDLIVLEDPDVICIQEYNETSDDWLDTYPYRRVAPYSRTVKRTIQAILSKYPIINNGSLNLPQTSNNIIYADLVVSTDTIRVYNTHLESFKIVPSSRTFSSDQSEKNYKRLVSTFAKQQEQVKILNEHRAKSPYKTIVCGDFNNTQFSHVYKTVSGGLNDSFLEKGNGFGKTYSLKGFPLRIDYILTDPEFEVIAHKNYTERLSDHYPIMATLRLKK</sequence>
<keyword evidence="5" id="KW-0227">DNA damage</keyword>
<dbReference type="Pfam" id="PF03372">
    <property type="entry name" value="Exo_endo_phos"/>
    <property type="match status" value="1"/>
</dbReference>
<organism evidence="11 12">
    <name type="scientific">Flagellimonas flava</name>
    <dbReference type="NCBI Taxonomy" id="570519"/>
    <lineage>
        <taxon>Bacteria</taxon>
        <taxon>Pseudomonadati</taxon>
        <taxon>Bacteroidota</taxon>
        <taxon>Flavobacteriia</taxon>
        <taxon>Flavobacteriales</taxon>
        <taxon>Flavobacteriaceae</taxon>
        <taxon>Flagellimonas</taxon>
    </lineage>
</organism>
<proteinExistence type="predicted"/>
<dbReference type="InterPro" id="IPR051547">
    <property type="entry name" value="TDP2-like"/>
</dbReference>
<dbReference type="InterPro" id="IPR036691">
    <property type="entry name" value="Endo/exonu/phosph_ase_sf"/>
</dbReference>
<evidence type="ECO:0000256" key="3">
    <source>
        <dbReference type="ARBA" id="ARBA00022722"/>
    </source>
</evidence>
<feature type="domain" description="Endonuclease/exonuclease/phosphatase" evidence="10">
    <location>
        <begin position="101"/>
        <end position="329"/>
    </location>
</feature>
<evidence type="ECO:0000256" key="8">
    <source>
        <dbReference type="ARBA" id="ARBA00023204"/>
    </source>
</evidence>
<keyword evidence="9" id="KW-0812">Transmembrane</keyword>
<keyword evidence="7" id="KW-0460">Magnesium</keyword>
<feature type="transmembrane region" description="Helical" evidence="9">
    <location>
        <begin position="67"/>
        <end position="86"/>
    </location>
</feature>
<comment type="cofactor">
    <cofactor evidence="2">
        <name>Mg(2+)</name>
        <dbReference type="ChEBI" id="CHEBI:18420"/>
    </cofactor>
</comment>
<dbReference type="Proteomes" id="UP000184532">
    <property type="component" value="Unassembled WGS sequence"/>
</dbReference>
<dbReference type="GO" id="GO:0004527">
    <property type="term" value="F:exonuclease activity"/>
    <property type="evidence" value="ECO:0007669"/>
    <property type="project" value="UniProtKB-KW"/>
</dbReference>
<evidence type="ECO:0000313" key="11">
    <source>
        <dbReference type="EMBL" id="SHG20108.1"/>
    </source>
</evidence>
<evidence type="ECO:0000256" key="4">
    <source>
        <dbReference type="ARBA" id="ARBA00022723"/>
    </source>
</evidence>
<dbReference type="GO" id="GO:0004519">
    <property type="term" value="F:endonuclease activity"/>
    <property type="evidence" value="ECO:0007669"/>
    <property type="project" value="UniProtKB-KW"/>
</dbReference>
<keyword evidence="11" id="KW-0255">Endonuclease</keyword>
<evidence type="ECO:0000256" key="6">
    <source>
        <dbReference type="ARBA" id="ARBA00022801"/>
    </source>
</evidence>
<keyword evidence="8" id="KW-0234">DNA repair</keyword>
<dbReference type="EMBL" id="FQWL01000001">
    <property type="protein sequence ID" value="SHG20108.1"/>
    <property type="molecule type" value="Genomic_DNA"/>
</dbReference>
<dbReference type="STRING" id="570519.SAMN04488116_0239"/>
<dbReference type="GO" id="GO:0046872">
    <property type="term" value="F:metal ion binding"/>
    <property type="evidence" value="ECO:0007669"/>
    <property type="project" value="UniProtKB-KW"/>
</dbReference>
<name>A0A1M5HVX8_9FLAO</name>
<dbReference type="SUPFAM" id="SSF56219">
    <property type="entry name" value="DNase I-like"/>
    <property type="match status" value="1"/>
</dbReference>
<dbReference type="CDD" id="cd09084">
    <property type="entry name" value="EEP-2"/>
    <property type="match status" value="1"/>
</dbReference>